<comment type="caution">
    <text evidence="4">The sequence shown here is derived from an EMBL/GenBank/DDBJ whole genome shotgun (WGS) entry which is preliminary data.</text>
</comment>
<gene>
    <name evidence="4" type="ORF">CLV55_103125</name>
</gene>
<dbReference type="CDD" id="cd04301">
    <property type="entry name" value="NAT_SF"/>
    <property type="match status" value="1"/>
</dbReference>
<dbReference type="Proteomes" id="UP000248840">
    <property type="component" value="Unassembled WGS sequence"/>
</dbReference>
<name>A0A328YUS2_9FLAO</name>
<dbReference type="InterPro" id="IPR051016">
    <property type="entry name" value="Diverse_Substrate_AcTransf"/>
</dbReference>
<dbReference type="AlphaFoldDB" id="A0A328YUS2"/>
<keyword evidence="5" id="KW-1185">Reference proteome</keyword>
<keyword evidence="2" id="KW-0012">Acyltransferase</keyword>
<dbReference type="InterPro" id="IPR000182">
    <property type="entry name" value="GNAT_dom"/>
</dbReference>
<dbReference type="PANTHER" id="PTHR10545:SF29">
    <property type="entry name" value="GH14572P-RELATED"/>
    <property type="match status" value="1"/>
</dbReference>
<evidence type="ECO:0000259" key="3">
    <source>
        <dbReference type="PROSITE" id="PS51186"/>
    </source>
</evidence>
<dbReference type="RefSeq" id="WP_112112608.1">
    <property type="nucleotide sequence ID" value="NZ_QLSZ01000003.1"/>
</dbReference>
<evidence type="ECO:0000256" key="2">
    <source>
        <dbReference type="ARBA" id="ARBA00023315"/>
    </source>
</evidence>
<protein>
    <submittedName>
        <fullName evidence="4">Acetyltransferase (GNAT) family protein</fullName>
    </submittedName>
</protein>
<dbReference type="Gene3D" id="3.40.630.30">
    <property type="match status" value="1"/>
</dbReference>
<organism evidence="4 5">
    <name type="scientific">Flavobacterium aciduliphilum</name>
    <dbReference type="NCBI Taxonomy" id="1101402"/>
    <lineage>
        <taxon>Bacteria</taxon>
        <taxon>Pseudomonadati</taxon>
        <taxon>Bacteroidota</taxon>
        <taxon>Flavobacteriia</taxon>
        <taxon>Flavobacteriales</taxon>
        <taxon>Flavobacteriaceae</taxon>
        <taxon>Flavobacterium</taxon>
    </lineage>
</organism>
<dbReference type="PANTHER" id="PTHR10545">
    <property type="entry name" value="DIAMINE N-ACETYLTRANSFERASE"/>
    <property type="match status" value="1"/>
</dbReference>
<proteinExistence type="predicted"/>
<feature type="domain" description="N-acetyltransferase" evidence="3">
    <location>
        <begin position="2"/>
        <end position="160"/>
    </location>
</feature>
<reference evidence="4 5" key="1">
    <citation type="submission" date="2018-06" db="EMBL/GenBank/DDBJ databases">
        <title>Genomic Encyclopedia of Archaeal and Bacterial Type Strains, Phase II (KMG-II): from individual species to whole genera.</title>
        <authorList>
            <person name="Goeker M."/>
        </authorList>
    </citation>
    <scope>NUCLEOTIDE SEQUENCE [LARGE SCALE GENOMIC DNA]</scope>
    <source>
        <strain evidence="4 5">DSM 25663</strain>
    </source>
</reference>
<dbReference type="InterPro" id="IPR016181">
    <property type="entry name" value="Acyl_CoA_acyltransferase"/>
</dbReference>
<evidence type="ECO:0000256" key="1">
    <source>
        <dbReference type="ARBA" id="ARBA00022679"/>
    </source>
</evidence>
<sequence length="160" mass="18968">MITIEEARTEHVQPIVKLWKALMDIHKEMDAEFFKDTDFWVEEYETTISETIELAFSDRKVFVALENEVVVGYATIYIERFAMVLYNSDPLFVIGDMMIEEQFRKQGIGELFIAEAKKMAKEFSVKKLMLHVFAKNQIAYQYFKQHGFEDMMCQMMMQVE</sequence>
<dbReference type="EMBL" id="QLSZ01000003">
    <property type="protein sequence ID" value="RAR73806.1"/>
    <property type="molecule type" value="Genomic_DNA"/>
</dbReference>
<evidence type="ECO:0000313" key="5">
    <source>
        <dbReference type="Proteomes" id="UP000248840"/>
    </source>
</evidence>
<dbReference type="OrthoDB" id="9796381at2"/>
<dbReference type="SUPFAM" id="SSF55729">
    <property type="entry name" value="Acyl-CoA N-acyltransferases (Nat)"/>
    <property type="match status" value="1"/>
</dbReference>
<evidence type="ECO:0000313" key="4">
    <source>
        <dbReference type="EMBL" id="RAR73806.1"/>
    </source>
</evidence>
<keyword evidence="1 4" id="KW-0808">Transferase</keyword>
<dbReference type="PROSITE" id="PS51186">
    <property type="entry name" value="GNAT"/>
    <property type="match status" value="1"/>
</dbReference>
<dbReference type="Pfam" id="PF00583">
    <property type="entry name" value="Acetyltransf_1"/>
    <property type="match status" value="1"/>
</dbReference>
<accession>A0A328YUS2</accession>
<dbReference type="GO" id="GO:0008080">
    <property type="term" value="F:N-acetyltransferase activity"/>
    <property type="evidence" value="ECO:0007669"/>
    <property type="project" value="TreeGrafter"/>
</dbReference>